<proteinExistence type="inferred from homology"/>
<keyword evidence="5" id="KW-1185">Reference proteome</keyword>
<dbReference type="Pfam" id="PF25372">
    <property type="entry name" value="DUF7885"/>
    <property type="match status" value="1"/>
</dbReference>
<dbReference type="PANTHER" id="PTHR13318:SF254">
    <property type="entry name" value="PROTEIN AMN1 HOMOLOG"/>
    <property type="match status" value="1"/>
</dbReference>
<comment type="caution">
    <text evidence="4">The sequence shown here is derived from an EMBL/GenBank/DDBJ whole genome shotgun (WGS) entry which is preliminary data.</text>
</comment>
<feature type="domain" description="F-box/LRR-repeat protein 15-like leucin rich repeat" evidence="3">
    <location>
        <begin position="79"/>
        <end position="214"/>
    </location>
</feature>
<dbReference type="SUPFAM" id="SSF52047">
    <property type="entry name" value="RNI-like"/>
    <property type="match status" value="1"/>
</dbReference>
<protein>
    <recommendedName>
        <fullName evidence="2">Protein AMN1 homolog</fullName>
    </recommendedName>
</protein>
<dbReference type="STRING" id="307972.A0A2G8KVF1"/>
<dbReference type="Gene3D" id="3.80.10.10">
    <property type="entry name" value="Ribonuclease Inhibitor"/>
    <property type="match status" value="1"/>
</dbReference>
<dbReference type="InterPro" id="IPR032675">
    <property type="entry name" value="LRR_dom_sf"/>
</dbReference>
<dbReference type="SMART" id="SM00367">
    <property type="entry name" value="LRR_CC"/>
    <property type="match status" value="5"/>
</dbReference>
<dbReference type="AlphaFoldDB" id="A0A2G8KVF1"/>
<evidence type="ECO:0000256" key="2">
    <source>
        <dbReference type="ARBA" id="ARBA00039628"/>
    </source>
</evidence>
<evidence type="ECO:0000256" key="1">
    <source>
        <dbReference type="ARBA" id="ARBA00038257"/>
    </source>
</evidence>
<organism evidence="4 5">
    <name type="scientific">Stichopus japonicus</name>
    <name type="common">Sea cucumber</name>
    <dbReference type="NCBI Taxonomy" id="307972"/>
    <lineage>
        <taxon>Eukaryota</taxon>
        <taxon>Metazoa</taxon>
        <taxon>Echinodermata</taxon>
        <taxon>Eleutherozoa</taxon>
        <taxon>Echinozoa</taxon>
        <taxon>Holothuroidea</taxon>
        <taxon>Aspidochirotacea</taxon>
        <taxon>Aspidochirotida</taxon>
        <taxon>Stichopodidae</taxon>
        <taxon>Apostichopus</taxon>
    </lineage>
</organism>
<comment type="similarity">
    <text evidence="1">Belongs to the AMN1 family.</text>
</comment>
<accession>A0A2G8KVF1</accession>
<gene>
    <name evidence="4" type="ORF">BSL78_11141</name>
</gene>
<evidence type="ECO:0000313" key="4">
    <source>
        <dbReference type="EMBL" id="PIK51993.1"/>
    </source>
</evidence>
<dbReference type="OrthoDB" id="10257471at2759"/>
<evidence type="ECO:0000313" key="5">
    <source>
        <dbReference type="Proteomes" id="UP000230750"/>
    </source>
</evidence>
<evidence type="ECO:0000259" key="3">
    <source>
        <dbReference type="Pfam" id="PF25372"/>
    </source>
</evidence>
<dbReference type="GO" id="GO:0031146">
    <property type="term" value="P:SCF-dependent proteasomal ubiquitin-dependent protein catabolic process"/>
    <property type="evidence" value="ECO:0007669"/>
    <property type="project" value="TreeGrafter"/>
</dbReference>
<dbReference type="InterPro" id="IPR006553">
    <property type="entry name" value="Leu-rich_rpt_Cys-con_subtyp"/>
</dbReference>
<reference evidence="4 5" key="1">
    <citation type="journal article" date="2017" name="PLoS Biol.">
        <title>The sea cucumber genome provides insights into morphological evolution and visceral regeneration.</title>
        <authorList>
            <person name="Zhang X."/>
            <person name="Sun L."/>
            <person name="Yuan J."/>
            <person name="Sun Y."/>
            <person name="Gao Y."/>
            <person name="Zhang L."/>
            <person name="Li S."/>
            <person name="Dai H."/>
            <person name="Hamel J.F."/>
            <person name="Liu C."/>
            <person name="Yu Y."/>
            <person name="Liu S."/>
            <person name="Lin W."/>
            <person name="Guo K."/>
            <person name="Jin S."/>
            <person name="Xu P."/>
            <person name="Storey K.B."/>
            <person name="Huan P."/>
            <person name="Zhang T."/>
            <person name="Zhou Y."/>
            <person name="Zhang J."/>
            <person name="Lin C."/>
            <person name="Li X."/>
            <person name="Xing L."/>
            <person name="Huo D."/>
            <person name="Sun M."/>
            <person name="Wang L."/>
            <person name="Mercier A."/>
            <person name="Li F."/>
            <person name="Yang H."/>
            <person name="Xiang J."/>
        </authorList>
    </citation>
    <scope>NUCLEOTIDE SEQUENCE [LARGE SCALE GENOMIC DNA]</scope>
    <source>
        <strain evidence="4">Shaxun</strain>
        <tissue evidence="4">Muscle</tissue>
    </source>
</reference>
<name>A0A2G8KVF1_STIJA</name>
<dbReference type="GO" id="GO:0019005">
    <property type="term" value="C:SCF ubiquitin ligase complex"/>
    <property type="evidence" value="ECO:0007669"/>
    <property type="project" value="TreeGrafter"/>
</dbReference>
<dbReference type="InterPro" id="IPR057207">
    <property type="entry name" value="FBXL15_LRR"/>
</dbReference>
<dbReference type="Proteomes" id="UP000230750">
    <property type="component" value="Unassembled WGS sequence"/>
</dbReference>
<dbReference type="PANTHER" id="PTHR13318">
    <property type="entry name" value="PARTNER OF PAIRED, ISOFORM B-RELATED"/>
    <property type="match status" value="1"/>
</dbReference>
<dbReference type="EMBL" id="MRZV01000348">
    <property type="protein sequence ID" value="PIK51993.1"/>
    <property type="molecule type" value="Genomic_DNA"/>
</dbReference>
<sequence length="246" mass="27568">MGPRKIWDEEGTIHEVVKILYLHHNDVEKLPTNIKEKLLNLMCKRGLISDVNISKVVTSKTRHLDLSWSNFSDQALQSIKVCKNLRKIDINCTKGERENITSEGFQVIAESCPYLQAVGLRRCVNITDDAIIPLAKSCKQLMELNIGGCKHITDESLMAISQSCKFLRSINFSNTKVTDNGVITLATGVCQRSLNEIYMSHCIHLTNQSIEAIVMFCPNVQTLIFDGCPCITVLTWHISVPLAVSH</sequence>